<protein>
    <submittedName>
        <fullName evidence="4">Nitroreductase family protein</fullName>
    </submittedName>
</protein>
<keyword evidence="5" id="KW-1185">Reference proteome</keyword>
<sequence length="166" mass="17690">MRRSLARRAVRVFGDQPVQREVVTSIVDAARWTGSARNRQPWRFVAVYDPQVKAALARLGQYAAHLAAAPVVLVVLSPAETMLDTEFDVGRVVQSITTLAAASGLGSCPVSLYPEASSRAAADLVGGEPDWTARHAVALGHPGEPPRGVSALPAGRLATTQLLRFR</sequence>
<organism evidence="4 5">
    <name type="scientific">Nocardioides acrostichi</name>
    <dbReference type="NCBI Taxonomy" id="2784339"/>
    <lineage>
        <taxon>Bacteria</taxon>
        <taxon>Bacillati</taxon>
        <taxon>Actinomycetota</taxon>
        <taxon>Actinomycetes</taxon>
        <taxon>Propionibacteriales</taxon>
        <taxon>Nocardioidaceae</taxon>
        <taxon>Nocardioides</taxon>
    </lineage>
</organism>
<dbReference type="PANTHER" id="PTHR43673:SF10">
    <property type="entry name" value="NADH DEHYDROGENASE_NAD(P)H NITROREDUCTASE XCC3605-RELATED"/>
    <property type="match status" value="1"/>
</dbReference>
<proteinExistence type="inferred from homology"/>
<reference evidence="4" key="1">
    <citation type="submission" date="2020-11" db="EMBL/GenBank/DDBJ databases">
        <title>Nocardioides sp. CBS4Y-1, whole genome shotgun sequence.</title>
        <authorList>
            <person name="Tuo L."/>
        </authorList>
    </citation>
    <scope>NUCLEOTIDE SEQUENCE</scope>
    <source>
        <strain evidence="4">CBS4Y-1</strain>
    </source>
</reference>
<feature type="domain" description="Nitroreductase" evidence="3">
    <location>
        <begin position="6"/>
        <end position="57"/>
    </location>
</feature>
<evidence type="ECO:0000256" key="2">
    <source>
        <dbReference type="ARBA" id="ARBA00023002"/>
    </source>
</evidence>
<dbReference type="CDD" id="cd02062">
    <property type="entry name" value="Nitro_FMN_reductase"/>
    <property type="match status" value="1"/>
</dbReference>
<dbReference type="Gene3D" id="3.40.109.10">
    <property type="entry name" value="NADH Oxidase"/>
    <property type="match status" value="1"/>
</dbReference>
<dbReference type="InterPro" id="IPR029479">
    <property type="entry name" value="Nitroreductase"/>
</dbReference>
<dbReference type="SUPFAM" id="SSF55469">
    <property type="entry name" value="FMN-dependent nitroreductase-like"/>
    <property type="match status" value="1"/>
</dbReference>
<accession>A0A930V2E6</accession>
<evidence type="ECO:0000256" key="1">
    <source>
        <dbReference type="ARBA" id="ARBA00007118"/>
    </source>
</evidence>
<dbReference type="InterPro" id="IPR000415">
    <property type="entry name" value="Nitroreductase-like"/>
</dbReference>
<dbReference type="Proteomes" id="UP000656804">
    <property type="component" value="Unassembled WGS sequence"/>
</dbReference>
<dbReference type="GO" id="GO:0016491">
    <property type="term" value="F:oxidoreductase activity"/>
    <property type="evidence" value="ECO:0007669"/>
    <property type="project" value="UniProtKB-KW"/>
</dbReference>
<dbReference type="EMBL" id="JADIVZ010000006">
    <property type="protein sequence ID" value="MBF4162542.1"/>
    <property type="molecule type" value="Genomic_DNA"/>
</dbReference>
<dbReference type="Pfam" id="PF00881">
    <property type="entry name" value="Nitroreductase"/>
    <property type="match status" value="2"/>
</dbReference>
<keyword evidence="2" id="KW-0560">Oxidoreductase</keyword>
<comment type="caution">
    <text evidence="4">The sequence shown here is derived from an EMBL/GenBank/DDBJ whole genome shotgun (WGS) entry which is preliminary data.</text>
</comment>
<gene>
    <name evidence="4" type="ORF">ISG29_12660</name>
</gene>
<dbReference type="PANTHER" id="PTHR43673">
    <property type="entry name" value="NAD(P)H NITROREDUCTASE YDGI-RELATED"/>
    <property type="match status" value="1"/>
</dbReference>
<evidence type="ECO:0000313" key="4">
    <source>
        <dbReference type="EMBL" id="MBF4162542.1"/>
    </source>
</evidence>
<feature type="domain" description="Nitroreductase" evidence="3">
    <location>
        <begin position="63"/>
        <end position="141"/>
    </location>
</feature>
<comment type="similarity">
    <text evidence="1">Belongs to the nitroreductase family.</text>
</comment>
<evidence type="ECO:0000313" key="5">
    <source>
        <dbReference type="Proteomes" id="UP000656804"/>
    </source>
</evidence>
<name>A0A930V2E6_9ACTN</name>
<evidence type="ECO:0000259" key="3">
    <source>
        <dbReference type="Pfam" id="PF00881"/>
    </source>
</evidence>
<dbReference type="AlphaFoldDB" id="A0A930V2E6"/>